<protein>
    <submittedName>
        <fullName evidence="1">Uncharacterized protein</fullName>
    </submittedName>
</protein>
<sequence length="46" mass="4876">MAYSTVQRVALASGLVLAVSLLLPKAFLSRGKRQEPPPAPEGKRGN</sequence>
<evidence type="ECO:0000313" key="2">
    <source>
        <dbReference type="Proteomes" id="UP000326062"/>
    </source>
</evidence>
<dbReference type="GO" id="GO:0043005">
    <property type="term" value="C:neuron projection"/>
    <property type="evidence" value="ECO:0007669"/>
    <property type="project" value="TreeGrafter"/>
</dbReference>
<reference evidence="1 2" key="1">
    <citation type="submission" date="2019-06" db="EMBL/GenBank/DDBJ databases">
        <title>Discovery of a novel chromosome fission-fusion reversal in muntjac.</title>
        <authorList>
            <person name="Mudd A.B."/>
            <person name="Bredeson J.V."/>
            <person name="Baum R."/>
            <person name="Hockemeyer D."/>
            <person name="Rokhsar D.S."/>
        </authorList>
    </citation>
    <scope>NUCLEOTIDE SEQUENCE [LARGE SCALE GENOMIC DNA]</scope>
    <source>
        <strain evidence="1">UCam_UCB_Mr</strain>
        <tissue evidence="1">Fibroblast cell line</tissue>
    </source>
</reference>
<dbReference type="GO" id="GO:0034394">
    <property type="term" value="P:protein localization to cell surface"/>
    <property type="evidence" value="ECO:0007669"/>
    <property type="project" value="TreeGrafter"/>
</dbReference>
<dbReference type="AlphaFoldDB" id="A0A5N3XB91"/>
<proteinExistence type="predicted"/>
<dbReference type="GO" id="GO:0043025">
    <property type="term" value="C:neuronal cell body"/>
    <property type="evidence" value="ECO:0007669"/>
    <property type="project" value="TreeGrafter"/>
</dbReference>
<dbReference type="PANTHER" id="PTHR21723">
    <property type="entry name" value="RESISTANCE TO INHIBITORS OF CHOLINESTERASE PROTEIN 3 RIC3"/>
    <property type="match status" value="1"/>
</dbReference>
<gene>
    <name evidence="1" type="ORF">FD755_017344</name>
</gene>
<evidence type="ECO:0000313" key="1">
    <source>
        <dbReference type="EMBL" id="KAB0370935.1"/>
    </source>
</evidence>
<accession>A0A5N3XB91</accession>
<dbReference type="GO" id="GO:0007271">
    <property type="term" value="P:synaptic transmission, cholinergic"/>
    <property type="evidence" value="ECO:0007669"/>
    <property type="project" value="TreeGrafter"/>
</dbReference>
<comment type="caution">
    <text evidence="1">The sequence shown here is derived from an EMBL/GenBank/DDBJ whole genome shotgun (WGS) entry which is preliminary data.</text>
</comment>
<keyword evidence="2" id="KW-1185">Reference proteome</keyword>
<dbReference type="GO" id="GO:0045202">
    <property type="term" value="C:synapse"/>
    <property type="evidence" value="ECO:0007669"/>
    <property type="project" value="GOC"/>
</dbReference>
<name>A0A5N3XB91_MUNRE</name>
<organism evidence="1 2">
    <name type="scientific">Muntiacus reevesi</name>
    <name type="common">Reeves' muntjac</name>
    <name type="synonym">Cervus reevesi</name>
    <dbReference type="NCBI Taxonomy" id="9886"/>
    <lineage>
        <taxon>Eukaryota</taxon>
        <taxon>Metazoa</taxon>
        <taxon>Chordata</taxon>
        <taxon>Craniata</taxon>
        <taxon>Vertebrata</taxon>
        <taxon>Euteleostomi</taxon>
        <taxon>Mammalia</taxon>
        <taxon>Eutheria</taxon>
        <taxon>Laurasiatheria</taxon>
        <taxon>Artiodactyla</taxon>
        <taxon>Ruminantia</taxon>
        <taxon>Pecora</taxon>
        <taxon>Cervidae</taxon>
        <taxon>Muntiacinae</taxon>
        <taxon>Muntiacus</taxon>
    </lineage>
</organism>
<dbReference type="EMBL" id="VCEB01000013">
    <property type="protein sequence ID" value="KAB0370935.1"/>
    <property type="molecule type" value="Genomic_DNA"/>
</dbReference>
<dbReference type="Proteomes" id="UP000326062">
    <property type="component" value="Chromosome 10"/>
</dbReference>
<dbReference type="PANTHER" id="PTHR21723:SF3">
    <property type="entry name" value="PROTEIN RIC-3"/>
    <property type="match status" value="1"/>
</dbReference>
<dbReference type="InterPro" id="IPR026160">
    <property type="entry name" value="Ric3"/>
</dbReference>